<proteinExistence type="predicted"/>
<evidence type="ECO:0000313" key="2">
    <source>
        <dbReference type="EMBL" id="AKP64119.1"/>
    </source>
</evidence>
<name>A0AAC8UUS7_9LACO</name>
<reference evidence="2 3" key="1">
    <citation type="submission" date="2015-07" db="EMBL/GenBank/DDBJ databases">
        <title>Lactobacillus korensis/26-25/ whole genome sequencing.</title>
        <authorList>
            <person name="Kim M.K."/>
            <person name="Im W.-T."/>
            <person name="Srinivasan S."/>
            <person name="Lee J.-J."/>
        </authorList>
    </citation>
    <scope>NUCLEOTIDE SEQUENCE [LARGE SCALE GENOMIC DNA]</scope>
    <source>
        <strain evidence="2 3">26-25</strain>
    </source>
</reference>
<evidence type="ECO:0008006" key="4">
    <source>
        <dbReference type="Google" id="ProtNLM"/>
    </source>
</evidence>
<feature type="signal peptide" evidence="1">
    <location>
        <begin position="1"/>
        <end position="21"/>
    </location>
</feature>
<dbReference type="AlphaFoldDB" id="A0AAC8UUS7"/>
<dbReference type="EMBL" id="CP012033">
    <property type="protein sequence ID" value="AKP64119.1"/>
    <property type="molecule type" value="Genomic_DNA"/>
</dbReference>
<keyword evidence="3" id="KW-1185">Reference proteome</keyword>
<evidence type="ECO:0000256" key="1">
    <source>
        <dbReference type="SAM" id="SignalP"/>
    </source>
</evidence>
<dbReference type="RefSeq" id="WP_048732910.1">
    <property type="nucleotide sequence ID" value="NZ_CP012033.1"/>
</dbReference>
<feature type="chain" id="PRO_5042125652" description="Surface layer protein A domain-containing protein" evidence="1">
    <location>
        <begin position="22"/>
        <end position="176"/>
    </location>
</feature>
<protein>
    <recommendedName>
        <fullName evidence="4">Surface layer protein A domain-containing protein</fullName>
    </recommendedName>
</protein>
<organism evidence="2 3">
    <name type="scientific">Levilactobacillus koreensis</name>
    <dbReference type="NCBI Taxonomy" id="637971"/>
    <lineage>
        <taxon>Bacteria</taxon>
        <taxon>Bacillati</taxon>
        <taxon>Bacillota</taxon>
        <taxon>Bacilli</taxon>
        <taxon>Lactobacillales</taxon>
        <taxon>Lactobacillaceae</taxon>
        <taxon>Levilactobacillus</taxon>
    </lineage>
</organism>
<dbReference type="KEGG" id="lko:ABN16_03290"/>
<dbReference type="Proteomes" id="UP000036000">
    <property type="component" value="Chromosome"/>
</dbReference>
<keyword evidence="1" id="KW-0732">Signal</keyword>
<accession>A0AAC8UUS7</accession>
<sequence length="176" mass="20029">MELLKTASILLAATTFGVALVAVAPATTAQASKQTLLKSYPKNMRRTWYRYEKGHYIKEKITAKTNDGDKLHYFNPNKKWPKVTKKNQNWVYAFKTSKGVIGTGPWWGLETGWTSVNDMGSMKGQQLVTKTYKGRKVKALKEIYSNSAPLRWGYSYSSKKMAKYFNPKGTVLWADK</sequence>
<gene>
    <name evidence="2" type="ORF">ABN16_03290</name>
</gene>
<evidence type="ECO:0000313" key="3">
    <source>
        <dbReference type="Proteomes" id="UP000036000"/>
    </source>
</evidence>